<sequence length="103" mass="11737">MTNQTEITTANQASSNRSSDPSDETNKENAEDPSEIVHENYGYSVNYTVIISVTLALTGATFVVVIILICNRKRVFGHRFWVSMGQVTKRYTREPIVTYQRFE</sequence>
<dbReference type="OrthoDB" id="10354908at2759"/>
<evidence type="ECO:0000313" key="3">
    <source>
        <dbReference type="EMBL" id="KER29915.1"/>
    </source>
</evidence>
<dbReference type="RefSeq" id="XP_009166285.1">
    <property type="nucleotide sequence ID" value="XM_009168021.1"/>
</dbReference>
<evidence type="ECO:0000256" key="2">
    <source>
        <dbReference type="SAM" id="Phobius"/>
    </source>
</evidence>
<accession>A0A075A2V5</accession>
<keyword evidence="2" id="KW-1133">Transmembrane helix</keyword>
<evidence type="ECO:0000313" key="4">
    <source>
        <dbReference type="Proteomes" id="UP000054324"/>
    </source>
</evidence>
<protein>
    <submittedName>
        <fullName evidence="3">Uncharacterized protein</fullName>
    </submittedName>
</protein>
<dbReference type="CTD" id="20317696"/>
<organism evidence="3 4">
    <name type="scientific">Opisthorchis viverrini</name>
    <name type="common">Southeast Asian liver fluke</name>
    <dbReference type="NCBI Taxonomy" id="6198"/>
    <lineage>
        <taxon>Eukaryota</taxon>
        <taxon>Metazoa</taxon>
        <taxon>Spiralia</taxon>
        <taxon>Lophotrochozoa</taxon>
        <taxon>Platyhelminthes</taxon>
        <taxon>Trematoda</taxon>
        <taxon>Digenea</taxon>
        <taxon>Opisthorchiida</taxon>
        <taxon>Opisthorchiata</taxon>
        <taxon>Opisthorchiidae</taxon>
        <taxon>Opisthorchis</taxon>
    </lineage>
</organism>
<name>A0A075A2V5_OPIVI</name>
<dbReference type="KEGG" id="ovi:T265_03509"/>
<dbReference type="AlphaFoldDB" id="A0A075A2V5"/>
<dbReference type="Proteomes" id="UP000054324">
    <property type="component" value="Unassembled WGS sequence"/>
</dbReference>
<keyword evidence="2" id="KW-0472">Membrane</keyword>
<gene>
    <name evidence="3" type="ORF">T265_03509</name>
</gene>
<feature type="compositionally biased region" description="Basic and acidic residues" evidence="1">
    <location>
        <begin position="24"/>
        <end position="35"/>
    </location>
</feature>
<feature type="transmembrane region" description="Helical" evidence="2">
    <location>
        <begin position="47"/>
        <end position="70"/>
    </location>
</feature>
<feature type="region of interest" description="Disordered" evidence="1">
    <location>
        <begin position="1"/>
        <end position="35"/>
    </location>
</feature>
<feature type="compositionally biased region" description="Polar residues" evidence="1">
    <location>
        <begin position="1"/>
        <end position="19"/>
    </location>
</feature>
<reference evidence="3 4" key="1">
    <citation type="submission" date="2013-11" db="EMBL/GenBank/DDBJ databases">
        <title>Opisthorchis viverrini - life in the bile duct.</title>
        <authorList>
            <person name="Young N.D."/>
            <person name="Nagarajan N."/>
            <person name="Lin S.J."/>
            <person name="Korhonen P.K."/>
            <person name="Jex A.R."/>
            <person name="Hall R.S."/>
            <person name="Safavi-Hemami H."/>
            <person name="Kaewkong W."/>
            <person name="Bertrand D."/>
            <person name="Gao S."/>
            <person name="Seet Q."/>
            <person name="Wongkham S."/>
            <person name="Teh B.T."/>
            <person name="Wongkham C."/>
            <person name="Intapan P.M."/>
            <person name="Maleewong W."/>
            <person name="Yang X."/>
            <person name="Hu M."/>
            <person name="Wang Z."/>
            <person name="Hofmann A."/>
            <person name="Sternberg P.W."/>
            <person name="Tan P."/>
            <person name="Wang J."/>
            <person name="Gasser R.B."/>
        </authorList>
    </citation>
    <scope>NUCLEOTIDE SEQUENCE [LARGE SCALE GENOMIC DNA]</scope>
</reference>
<evidence type="ECO:0000256" key="1">
    <source>
        <dbReference type="SAM" id="MobiDB-lite"/>
    </source>
</evidence>
<dbReference type="EMBL" id="KL596669">
    <property type="protein sequence ID" value="KER29915.1"/>
    <property type="molecule type" value="Genomic_DNA"/>
</dbReference>
<dbReference type="GeneID" id="20317696"/>
<keyword evidence="2" id="KW-0812">Transmembrane</keyword>
<proteinExistence type="predicted"/>
<keyword evidence="4" id="KW-1185">Reference proteome</keyword>